<evidence type="ECO:0000313" key="3">
    <source>
        <dbReference type="EMBL" id="KAL1890643.1"/>
    </source>
</evidence>
<gene>
    <name evidence="3" type="ORF">Sste5346_008159</name>
</gene>
<evidence type="ECO:0000256" key="1">
    <source>
        <dbReference type="SAM" id="MobiDB-lite"/>
    </source>
</evidence>
<dbReference type="Pfam" id="PF25995">
    <property type="entry name" value="STB6_N"/>
    <property type="match status" value="1"/>
</dbReference>
<dbReference type="PANTHER" id="PTHR31011">
    <property type="entry name" value="PROTEIN STB2-RELATED"/>
    <property type="match status" value="1"/>
</dbReference>
<feature type="compositionally biased region" description="Low complexity" evidence="1">
    <location>
        <begin position="478"/>
        <end position="488"/>
    </location>
</feature>
<feature type="compositionally biased region" description="Polar residues" evidence="1">
    <location>
        <begin position="501"/>
        <end position="510"/>
    </location>
</feature>
<comment type="caution">
    <text evidence="3">The sequence shown here is derived from an EMBL/GenBank/DDBJ whole genome shotgun (WGS) entry which is preliminary data.</text>
</comment>
<name>A0ABR3YQS1_9PEZI</name>
<feature type="compositionally biased region" description="Low complexity" evidence="1">
    <location>
        <begin position="649"/>
        <end position="666"/>
    </location>
</feature>
<organism evidence="3 4">
    <name type="scientific">Sporothrix stenoceras</name>
    <dbReference type="NCBI Taxonomy" id="5173"/>
    <lineage>
        <taxon>Eukaryota</taxon>
        <taxon>Fungi</taxon>
        <taxon>Dikarya</taxon>
        <taxon>Ascomycota</taxon>
        <taxon>Pezizomycotina</taxon>
        <taxon>Sordariomycetes</taxon>
        <taxon>Sordariomycetidae</taxon>
        <taxon>Ophiostomatales</taxon>
        <taxon>Ophiostomataceae</taxon>
        <taxon>Sporothrix</taxon>
    </lineage>
</organism>
<reference evidence="3 4" key="1">
    <citation type="journal article" date="2024" name="IMA Fungus">
        <title>IMA Genome - F19 : A genome assembly and annotation guide to empower mycologists, including annotated draft genome sequences of Ceratocystis pirilliformis, Diaporthe australafricana, Fusarium ophioides, Paecilomyces lecythidis, and Sporothrix stenoceras.</title>
        <authorList>
            <person name="Aylward J."/>
            <person name="Wilson A.M."/>
            <person name="Visagie C.M."/>
            <person name="Spraker J."/>
            <person name="Barnes I."/>
            <person name="Buitendag C."/>
            <person name="Ceriani C."/>
            <person name="Del Mar Angel L."/>
            <person name="du Plessis D."/>
            <person name="Fuchs T."/>
            <person name="Gasser K."/>
            <person name="Kramer D."/>
            <person name="Li W."/>
            <person name="Munsamy K."/>
            <person name="Piso A."/>
            <person name="Price J.L."/>
            <person name="Sonnekus B."/>
            <person name="Thomas C."/>
            <person name="van der Nest A."/>
            <person name="van Dijk A."/>
            <person name="van Heerden A."/>
            <person name="van Vuuren N."/>
            <person name="Yilmaz N."/>
            <person name="Duong T.A."/>
            <person name="van der Merwe N.A."/>
            <person name="Wingfield M.J."/>
            <person name="Wingfield B.D."/>
        </authorList>
    </citation>
    <scope>NUCLEOTIDE SEQUENCE [LARGE SCALE GENOMIC DNA]</scope>
    <source>
        <strain evidence="3 4">CMW 5346</strain>
    </source>
</reference>
<keyword evidence="4" id="KW-1185">Reference proteome</keyword>
<feature type="compositionally biased region" description="Acidic residues" evidence="1">
    <location>
        <begin position="873"/>
        <end position="887"/>
    </location>
</feature>
<dbReference type="PANTHER" id="PTHR31011:SF2">
    <property type="entry name" value="PROTEIN STB2-RELATED"/>
    <property type="match status" value="1"/>
</dbReference>
<dbReference type="Proteomes" id="UP001583186">
    <property type="component" value="Unassembled WGS sequence"/>
</dbReference>
<feature type="compositionally biased region" description="Basic and acidic residues" evidence="1">
    <location>
        <begin position="568"/>
        <end position="598"/>
    </location>
</feature>
<evidence type="ECO:0000313" key="4">
    <source>
        <dbReference type="Proteomes" id="UP001583186"/>
    </source>
</evidence>
<feature type="region of interest" description="Disordered" evidence="1">
    <location>
        <begin position="478"/>
        <end position="535"/>
    </location>
</feature>
<protein>
    <recommendedName>
        <fullName evidence="2">STB6-like N-terminal domain-containing protein</fullName>
    </recommendedName>
</protein>
<evidence type="ECO:0000259" key="2">
    <source>
        <dbReference type="Pfam" id="PF25995"/>
    </source>
</evidence>
<accession>A0ABR3YQS1</accession>
<feature type="domain" description="STB6-like N-terminal" evidence="2">
    <location>
        <begin position="88"/>
        <end position="226"/>
    </location>
</feature>
<dbReference type="InterPro" id="IPR038919">
    <property type="entry name" value="STB2/STB2"/>
</dbReference>
<feature type="region of interest" description="Disordered" evidence="1">
    <location>
        <begin position="556"/>
        <end position="671"/>
    </location>
</feature>
<proteinExistence type="predicted"/>
<feature type="region of interest" description="Disordered" evidence="1">
    <location>
        <begin position="873"/>
        <end position="903"/>
    </location>
</feature>
<dbReference type="EMBL" id="JAWCUI010000060">
    <property type="protein sequence ID" value="KAL1890643.1"/>
    <property type="molecule type" value="Genomic_DNA"/>
</dbReference>
<dbReference type="InterPro" id="IPR059025">
    <property type="entry name" value="STB6_N"/>
</dbReference>
<sequence>MSFRFGMPVVQPDSRGYREREEEIMAARQRQQQTRPEIADDTYQYNNYNYNTTNNLTALSSIMPTRTMTQVPETTGMAQSAPAPNRRHVVTPDPVSFRYLEQDPCINVVDRRASLVGYELYLVEQWVCSRQSPTIVIATYTGDPNHAVVVGVLSIPENENEWSARLKMYFKTMQQYHARPKDSPFGEIMATNLSSFPSALTVIAVRDGDIRRHRQEFIVNEDLKRLGCSGRSGLTLSEPTRATQEKFQSMYKTSEKIPFSESVVELIKQCQTALFIFGMLESQYIDGLLCDVTETAVSDWWTEVGAEYYNAEPTDGILGPTTVAALLGMLMGARNRLAWYGASVSKDVFDVDNMKKGIGSFQKDLKLERTRRLDHQTLRRLHSVTIKAAAGEGGWGVQKAIKSTVEGFGGKRGELVFGMVGGKDKGNIGDIETLDFDKFISHIYGERPKWLWFGKPLRSQASALPLGLTDHFGERTQQTTTTAASATAGPVEGSKEEPATPASTIPSRRTLSAPLDTEEPAAIEPLTTSATTTGLTDVSDTALSKKDTRTAVYSAVPPGSAVSINDSPNDRVDREKYRDANGERERDRDRDRDRDPRKRTVFKSVAGRVNDARSGLGRIRDAVGTGLRGHASRPSRDDAMMPGTGGSGAPFSPNSSSAALSSTGSAMVPGPMSTHPGIASLAQASLNSPVMVGRAFTWKNKPEEYLSNIQREREMGEKLFRNAGMPGTTHSSQGPQPDADAVAAAATAALEAELAARLPGYSTQANGRASHLRKDMIISTANTSVAGSVADGSDLEGPILEAERDVGPGVVGLLRRHSIAGGEYGRDAESLLRLGQQQQEVPQKLPFEVVWPRRLSFSAAEEAVLGWDEIVDFPEADDDDDEDGEDSENNKEGKENEEDGLGGVAGESYDQAVLLAASSRFVTTLTLERGLYQDVLALKDVVGPVVVDRVLELESLDVVYEQQLEEVQSVFFQLSGAYERVQANSQDLLGLERAQTTEAVREVEMLMAKVEYEIGSLASKVQDVEDGVRQFTQQVEYVEKRAEELKSHLETESWLHWAVRSLTGIGTGPNIVEGGPRRQQAN</sequence>